<dbReference type="PATRIC" id="fig|46429.4.peg.2724"/>
<protein>
    <submittedName>
        <fullName evidence="5">12-oxophytodienoate reductase</fullName>
        <ecNumber evidence="5">1.3.1.42</ecNumber>
    </submittedName>
</protein>
<dbReference type="GO" id="GO:0005829">
    <property type="term" value="C:cytosol"/>
    <property type="evidence" value="ECO:0007669"/>
    <property type="project" value="UniProtKB-ARBA"/>
</dbReference>
<dbReference type="CDD" id="cd02933">
    <property type="entry name" value="OYE_like_FMN"/>
    <property type="match status" value="1"/>
</dbReference>
<dbReference type="eggNOG" id="COG1902">
    <property type="taxonomic scope" value="Bacteria"/>
</dbReference>
<dbReference type="GO" id="GO:0010181">
    <property type="term" value="F:FMN binding"/>
    <property type="evidence" value="ECO:0007669"/>
    <property type="project" value="InterPro"/>
</dbReference>
<comment type="caution">
    <text evidence="5">The sequence shown here is derived from an EMBL/GenBank/DDBJ whole genome shotgun (WGS) entry which is preliminary data.</text>
</comment>
<organism evidence="5 6">
    <name type="scientific">Sphingobium chlorophenolicum</name>
    <dbReference type="NCBI Taxonomy" id="46429"/>
    <lineage>
        <taxon>Bacteria</taxon>
        <taxon>Pseudomonadati</taxon>
        <taxon>Pseudomonadota</taxon>
        <taxon>Alphaproteobacteria</taxon>
        <taxon>Sphingomonadales</taxon>
        <taxon>Sphingomonadaceae</taxon>
        <taxon>Sphingobium</taxon>
    </lineage>
</organism>
<dbReference type="Gene3D" id="3.20.20.70">
    <property type="entry name" value="Aldolase class I"/>
    <property type="match status" value="1"/>
</dbReference>
<evidence type="ECO:0000259" key="4">
    <source>
        <dbReference type="Pfam" id="PF00724"/>
    </source>
</evidence>
<evidence type="ECO:0000313" key="5">
    <source>
        <dbReference type="EMBL" id="KEQ52960.1"/>
    </source>
</evidence>
<sequence>MANLFEPVQLGAIHAPNRILMAPLTRSRATRDHVPTPVMAEYYRQRASAGLIISEATGISRQGLGWPYAPGLWSDEQVAAWRPVTTAVHEAGGRIVAQLWHMGRVVHSSMTGEQPVSASATATPGKAHTYEGRQTYEQARPLSVEEIPGVIADYVHAAKNAIAAGFDGVQIHAANGYLIDQFLRDGSNHRDDIYGGSVENRIRLLREVTQAVVDAVGAERVSVRLSPNGDSQGVDDSDPSPLFAAAAEALQQIGIAFLELREPGPDGTFGRTDVPRQSPVIRRHFSGPLILNSDYDLERAQQDLDSGLADAVSFGRAFMANPDLPKRLLINAPLNEANMATFYTQGAEGYVDYPALEEAAA</sequence>
<accession>A0A081RCN7</accession>
<evidence type="ECO:0000256" key="1">
    <source>
        <dbReference type="ARBA" id="ARBA00001917"/>
    </source>
</evidence>
<dbReference type="InterPro" id="IPR013785">
    <property type="entry name" value="Aldolase_TIM"/>
</dbReference>
<dbReference type="OrthoDB" id="9804454at2"/>
<dbReference type="SUPFAM" id="SSF51395">
    <property type="entry name" value="FMN-linked oxidoreductases"/>
    <property type="match status" value="1"/>
</dbReference>
<dbReference type="EC" id="1.3.1.42" evidence="5"/>
<reference evidence="5 6" key="1">
    <citation type="submission" date="2014-02" db="EMBL/GenBank/DDBJ databases">
        <title>Whole genome sequence of Sphingobium chlorophenolicum NBRC 16172.</title>
        <authorList>
            <person name="Gan H.M."/>
            <person name="Gan H.Y."/>
            <person name="Chew T.H."/>
            <person name="Savka M.A."/>
        </authorList>
    </citation>
    <scope>NUCLEOTIDE SEQUENCE [LARGE SCALE GENOMIC DNA]</scope>
    <source>
        <strain evidence="5 6">NBRC 16172</strain>
    </source>
</reference>
<dbReference type="FunFam" id="3.20.20.70:FF:000059">
    <property type="entry name" value="N-ethylmaleimide reductase, FMN-linked"/>
    <property type="match status" value="1"/>
</dbReference>
<comment type="cofactor">
    <cofactor evidence="1">
        <name>FMN</name>
        <dbReference type="ChEBI" id="CHEBI:58210"/>
    </cofactor>
</comment>
<dbReference type="PANTHER" id="PTHR22893:SF91">
    <property type="entry name" value="NADPH DEHYDROGENASE 2-RELATED"/>
    <property type="match status" value="1"/>
</dbReference>
<dbReference type="Pfam" id="PF00724">
    <property type="entry name" value="Oxidored_FMN"/>
    <property type="match status" value="1"/>
</dbReference>
<keyword evidence="3 5" id="KW-0560">Oxidoreductase</keyword>
<evidence type="ECO:0000313" key="6">
    <source>
        <dbReference type="Proteomes" id="UP000028411"/>
    </source>
</evidence>
<dbReference type="InterPro" id="IPR001155">
    <property type="entry name" value="OxRdtase_FMN_N"/>
</dbReference>
<dbReference type="InterPro" id="IPR045247">
    <property type="entry name" value="Oye-like"/>
</dbReference>
<gene>
    <name evidence="5" type="ORF">BV95_02751</name>
</gene>
<name>A0A081RCN7_SPHCR</name>
<dbReference type="GO" id="GO:0016629">
    <property type="term" value="F:12-oxophytodienoate reductase activity"/>
    <property type="evidence" value="ECO:0007669"/>
    <property type="project" value="UniProtKB-EC"/>
</dbReference>
<dbReference type="Proteomes" id="UP000028411">
    <property type="component" value="Unassembled WGS sequence"/>
</dbReference>
<comment type="similarity">
    <text evidence="2">Belongs to the NADH:flavin oxidoreductase/NADH oxidase family.</text>
</comment>
<evidence type="ECO:0000256" key="2">
    <source>
        <dbReference type="ARBA" id="ARBA00005979"/>
    </source>
</evidence>
<dbReference type="RefSeq" id="WP_037452806.1">
    <property type="nucleotide sequence ID" value="NZ_JFHR01000031.1"/>
</dbReference>
<dbReference type="EMBL" id="JFHR01000031">
    <property type="protein sequence ID" value="KEQ52960.1"/>
    <property type="molecule type" value="Genomic_DNA"/>
</dbReference>
<dbReference type="AlphaFoldDB" id="A0A081RCN7"/>
<proteinExistence type="inferred from homology"/>
<feature type="domain" description="NADH:flavin oxidoreductase/NADH oxidase N-terminal" evidence="4">
    <location>
        <begin position="3"/>
        <end position="331"/>
    </location>
</feature>
<evidence type="ECO:0000256" key="3">
    <source>
        <dbReference type="ARBA" id="ARBA00023002"/>
    </source>
</evidence>
<dbReference type="PANTHER" id="PTHR22893">
    <property type="entry name" value="NADH OXIDOREDUCTASE-RELATED"/>
    <property type="match status" value="1"/>
</dbReference>